<proteinExistence type="predicted"/>
<dbReference type="CDD" id="cd07823">
    <property type="entry name" value="SRPBCC_5"/>
    <property type="match status" value="1"/>
</dbReference>
<evidence type="ECO:0008006" key="3">
    <source>
        <dbReference type="Google" id="ProtNLM"/>
    </source>
</evidence>
<evidence type="ECO:0000313" key="1">
    <source>
        <dbReference type="EMBL" id="OGG46199.1"/>
    </source>
</evidence>
<dbReference type="PANTHER" id="PTHR38588">
    <property type="entry name" value="BLL0334 PROTEIN"/>
    <property type="match status" value="1"/>
</dbReference>
<sequence>MKFEHSAMIDASVEKVWAFLLDIPSVAKCAPGMQSVEALGGDKYRGTIVVSFGPARLTLQGDVEITEKDDATHRASLRAEAADKRAGGAVKAIVGLSCEVSGSGTALKVDTDADVLGRIGEFGQPFIRRKAEQTMKEFTDNLQKAIAAKG</sequence>
<evidence type="ECO:0000313" key="2">
    <source>
        <dbReference type="Proteomes" id="UP000178606"/>
    </source>
</evidence>
<name>A0A1F6CAK2_HANXR</name>
<organism evidence="1 2">
    <name type="scientific">Handelsmanbacteria sp. (strain RIFCSPLOWO2_12_FULL_64_10)</name>
    <dbReference type="NCBI Taxonomy" id="1817868"/>
    <lineage>
        <taxon>Bacteria</taxon>
        <taxon>Candidatus Handelsmaniibacteriota</taxon>
    </lineage>
</organism>
<dbReference type="Gene3D" id="3.30.530.20">
    <property type="match status" value="1"/>
</dbReference>
<accession>A0A1F6CAK2</accession>
<dbReference type="InterPro" id="IPR023393">
    <property type="entry name" value="START-like_dom_sf"/>
</dbReference>
<dbReference type="AlphaFoldDB" id="A0A1F6CAK2"/>
<dbReference type="SUPFAM" id="SSF55961">
    <property type="entry name" value="Bet v1-like"/>
    <property type="match status" value="1"/>
</dbReference>
<protein>
    <recommendedName>
        <fullName evidence="3">Carbon monoxide dehydrogenase</fullName>
    </recommendedName>
</protein>
<gene>
    <name evidence="1" type="ORF">A3F84_04170</name>
</gene>
<dbReference type="Proteomes" id="UP000178606">
    <property type="component" value="Unassembled WGS sequence"/>
</dbReference>
<dbReference type="EMBL" id="MFKF01000335">
    <property type="protein sequence ID" value="OGG46199.1"/>
    <property type="molecule type" value="Genomic_DNA"/>
</dbReference>
<reference evidence="1 2" key="1">
    <citation type="journal article" date="2016" name="Nat. Commun.">
        <title>Thousands of microbial genomes shed light on interconnected biogeochemical processes in an aquifer system.</title>
        <authorList>
            <person name="Anantharaman K."/>
            <person name="Brown C.T."/>
            <person name="Hug L.A."/>
            <person name="Sharon I."/>
            <person name="Castelle C.J."/>
            <person name="Probst A.J."/>
            <person name="Thomas B.C."/>
            <person name="Singh A."/>
            <person name="Wilkins M.J."/>
            <person name="Karaoz U."/>
            <person name="Brodie E.L."/>
            <person name="Williams K.H."/>
            <person name="Hubbard S.S."/>
            <person name="Banfield J.F."/>
        </authorList>
    </citation>
    <scope>NUCLEOTIDE SEQUENCE [LARGE SCALE GENOMIC DNA]</scope>
    <source>
        <strain evidence="2">RIFCSPLOWO2_12_FULL_64_10</strain>
    </source>
</reference>
<dbReference type="InterPro" id="IPR010419">
    <property type="entry name" value="CO_DH_gsu"/>
</dbReference>
<dbReference type="Pfam" id="PF06240">
    <property type="entry name" value="COXG"/>
    <property type="match status" value="1"/>
</dbReference>
<dbReference type="PANTHER" id="PTHR38588:SF1">
    <property type="entry name" value="BLL0334 PROTEIN"/>
    <property type="match status" value="1"/>
</dbReference>
<comment type="caution">
    <text evidence="1">The sequence shown here is derived from an EMBL/GenBank/DDBJ whole genome shotgun (WGS) entry which is preliminary data.</text>
</comment>